<feature type="domain" description="F5/8 type C" evidence="10">
    <location>
        <begin position="606"/>
        <end position="719"/>
    </location>
</feature>
<dbReference type="InterPro" id="IPR015882">
    <property type="entry name" value="HEX_bac_N"/>
</dbReference>
<evidence type="ECO:0000256" key="8">
    <source>
        <dbReference type="SAM" id="SignalP"/>
    </source>
</evidence>
<evidence type="ECO:0000256" key="5">
    <source>
        <dbReference type="ARBA" id="ARBA00023295"/>
    </source>
</evidence>
<feature type="signal peptide" evidence="8">
    <location>
        <begin position="1"/>
        <end position="26"/>
    </location>
</feature>
<evidence type="ECO:0000259" key="11">
    <source>
        <dbReference type="Pfam" id="PF02838"/>
    </source>
</evidence>
<dbReference type="SUPFAM" id="SSF55545">
    <property type="entry name" value="beta-N-acetylhexosaminidase-like domain"/>
    <property type="match status" value="1"/>
</dbReference>
<dbReference type="Gene3D" id="3.20.20.80">
    <property type="entry name" value="Glycosidases"/>
    <property type="match status" value="1"/>
</dbReference>
<dbReference type="InterPro" id="IPR008979">
    <property type="entry name" value="Galactose-bd-like_sf"/>
</dbReference>
<dbReference type="Pfam" id="PF00754">
    <property type="entry name" value="F5_F8_type_C"/>
    <property type="match status" value="1"/>
</dbReference>
<dbReference type="InterPro" id="IPR025705">
    <property type="entry name" value="Beta_hexosaminidase_sua/sub"/>
</dbReference>
<organism evidence="12 13">
    <name type="scientific">Dokdonella soli</name>
    <dbReference type="NCBI Taxonomy" id="529810"/>
    <lineage>
        <taxon>Bacteria</taxon>
        <taxon>Pseudomonadati</taxon>
        <taxon>Pseudomonadota</taxon>
        <taxon>Gammaproteobacteria</taxon>
        <taxon>Lysobacterales</taxon>
        <taxon>Rhodanobacteraceae</taxon>
        <taxon>Dokdonella</taxon>
    </lineage>
</organism>
<evidence type="ECO:0000256" key="6">
    <source>
        <dbReference type="ARBA" id="ARBA00030512"/>
    </source>
</evidence>
<feature type="chain" id="PRO_5046021913" description="beta-N-acetylhexosaminidase" evidence="8">
    <location>
        <begin position="27"/>
        <end position="743"/>
    </location>
</feature>
<comment type="caution">
    <text evidence="12">The sequence shown here is derived from an EMBL/GenBank/DDBJ whole genome shotgun (WGS) entry which is preliminary data.</text>
</comment>
<dbReference type="PRINTS" id="PR00738">
    <property type="entry name" value="GLHYDRLASE20"/>
</dbReference>
<feature type="domain" description="Glycoside hydrolase family 20 catalytic" evidence="9">
    <location>
        <begin position="155"/>
        <end position="476"/>
    </location>
</feature>
<keyword evidence="13" id="KW-1185">Reference proteome</keyword>
<reference evidence="12 13" key="1">
    <citation type="journal article" date="2019" name="Int. J. Syst. Evol. Microbiol.">
        <title>The Global Catalogue of Microorganisms (GCM) 10K type strain sequencing project: providing services to taxonomists for standard genome sequencing and annotation.</title>
        <authorList>
            <consortium name="The Broad Institute Genomics Platform"/>
            <consortium name="The Broad Institute Genome Sequencing Center for Infectious Disease"/>
            <person name="Wu L."/>
            <person name="Ma J."/>
        </authorList>
    </citation>
    <scope>NUCLEOTIDE SEQUENCE [LARGE SCALE GENOMIC DNA]</scope>
    <source>
        <strain evidence="12 13">JCM 15421</strain>
    </source>
</reference>
<evidence type="ECO:0000313" key="13">
    <source>
        <dbReference type="Proteomes" id="UP001501523"/>
    </source>
</evidence>
<comment type="catalytic activity">
    <reaction evidence="1">
        <text>Hydrolysis of terminal non-reducing N-acetyl-D-hexosamine residues in N-acetyl-beta-D-hexosaminides.</text>
        <dbReference type="EC" id="3.2.1.52"/>
    </reaction>
</comment>
<dbReference type="SUPFAM" id="SSF51445">
    <property type="entry name" value="(Trans)glycosidases"/>
    <property type="match status" value="1"/>
</dbReference>
<dbReference type="EMBL" id="BAAAEU010000024">
    <property type="protein sequence ID" value="GAA0721853.1"/>
    <property type="molecule type" value="Genomic_DNA"/>
</dbReference>
<dbReference type="PANTHER" id="PTHR22600:SF57">
    <property type="entry name" value="BETA-N-ACETYLHEXOSAMINIDASE"/>
    <property type="match status" value="1"/>
</dbReference>
<comment type="similarity">
    <text evidence="2">Belongs to the glycosyl hydrolase 20 family.</text>
</comment>
<evidence type="ECO:0000256" key="4">
    <source>
        <dbReference type="ARBA" id="ARBA00022801"/>
    </source>
</evidence>
<evidence type="ECO:0000259" key="10">
    <source>
        <dbReference type="Pfam" id="PF00754"/>
    </source>
</evidence>
<accession>A0ABN1IV51</accession>
<name>A0ABN1IV51_9GAMM</name>
<dbReference type="PANTHER" id="PTHR22600">
    <property type="entry name" value="BETA-HEXOSAMINIDASE"/>
    <property type="match status" value="1"/>
</dbReference>
<dbReference type="Pfam" id="PF00728">
    <property type="entry name" value="Glyco_hydro_20"/>
    <property type="match status" value="1"/>
</dbReference>
<dbReference type="InterPro" id="IPR000421">
    <property type="entry name" value="FA58C"/>
</dbReference>
<dbReference type="SUPFAM" id="SSF49785">
    <property type="entry name" value="Galactose-binding domain-like"/>
    <property type="match status" value="1"/>
</dbReference>
<keyword evidence="4" id="KW-0378">Hydrolase</keyword>
<dbReference type="InterPro" id="IPR029018">
    <property type="entry name" value="Hex-like_dom2"/>
</dbReference>
<feature type="domain" description="Beta-hexosaminidase bacterial type N-terminal" evidence="11">
    <location>
        <begin position="28"/>
        <end position="152"/>
    </location>
</feature>
<evidence type="ECO:0000259" key="9">
    <source>
        <dbReference type="Pfam" id="PF00728"/>
    </source>
</evidence>
<keyword evidence="5" id="KW-0326">Glycosidase</keyword>
<dbReference type="Proteomes" id="UP001501523">
    <property type="component" value="Unassembled WGS sequence"/>
</dbReference>
<dbReference type="Pfam" id="PF02838">
    <property type="entry name" value="Glyco_hydro_20b"/>
    <property type="match status" value="1"/>
</dbReference>
<sequence length="743" mass="83409">MIRIARRRIHFLLAGLVLLVSVCAHAQVSLIPKPLRATVGDGYFVLDRHSAIVAPGEARAQEIATFAQETIEQETGIALTRGHGSGHGQIELRVDPEVKGEEAYRLRVARDGVVIAASSMRGLFWGVQTLRQLLPVQKAERVEIPAIDIEDAPQFSYRGQMFDVGRHFFPVEFVKKQIDLLSYYKINTFRWHLTEDQGWRIEIKKYPRLTEVGAWRIESDGSRYGGFYTQEQIRDVVEYARLRNIMVIPEIEMPGHSSAALAAYPELSCGKRPIDVPAAFGVMKAGVYCVGYEGTFAFLQDVLDEVVALFPAPYVHIGGDEVPKDSWSDCPSCRQRMRDEHLQDAGELQSYFVKRIQRYLASKGKTLIGWDEILEGGADKSAIVEMWRGDDEARKALLNGNRLISAGPFYLDQPIEAFTLEDVYRTDAFADSIYAEHRERILGAEAPLWTEYITPLNAEAMLYPRLQAFAERLWNADAHDYADFKRRLQQHYRWMNARQIAYGPEGKNLVDYQLSFNAAHTRWRIRAARGFDDIQLHYTTDGSEPAQDSPAFADVLDLHAPAKLKVAPFRNARQVLPTQIVALVDNKALGKPVSYANPPSGRYHGTAGALADGILGSTDFHDGTWVGWQGVDLGATIDLQRPVSFTSIAVNFLQQSGSWILLPRRVTFLASTDGQAWTRLQVERIDADSGDPKTFVRKLEFVSAKPINARFVRVEARKYGELPTGHDGAGGEAWIFADEVVVR</sequence>
<dbReference type="RefSeq" id="WP_343793048.1">
    <property type="nucleotide sequence ID" value="NZ_BAAAEU010000024.1"/>
</dbReference>
<proteinExistence type="inferred from homology"/>
<dbReference type="CDD" id="cd06563">
    <property type="entry name" value="GH20_chitobiase-like"/>
    <property type="match status" value="1"/>
</dbReference>
<evidence type="ECO:0000256" key="7">
    <source>
        <dbReference type="ARBA" id="ARBA00033000"/>
    </source>
</evidence>
<evidence type="ECO:0000256" key="1">
    <source>
        <dbReference type="ARBA" id="ARBA00001231"/>
    </source>
</evidence>
<protein>
    <recommendedName>
        <fullName evidence="3">beta-N-acetylhexosaminidase</fullName>
        <ecNumber evidence="3">3.2.1.52</ecNumber>
    </recommendedName>
    <alternativeName>
        <fullName evidence="6">Beta-N-acetylhexosaminidase</fullName>
    </alternativeName>
    <alternativeName>
        <fullName evidence="7">N-acetyl-beta-glucosaminidase</fullName>
    </alternativeName>
</protein>
<dbReference type="Gene3D" id="3.30.379.10">
    <property type="entry name" value="Chitobiase/beta-hexosaminidase domain 2-like"/>
    <property type="match status" value="1"/>
</dbReference>
<gene>
    <name evidence="12" type="ORF">GCM10009105_32540</name>
</gene>
<evidence type="ECO:0000256" key="3">
    <source>
        <dbReference type="ARBA" id="ARBA00012663"/>
    </source>
</evidence>
<keyword evidence="8" id="KW-0732">Signal</keyword>
<evidence type="ECO:0000256" key="2">
    <source>
        <dbReference type="ARBA" id="ARBA00006285"/>
    </source>
</evidence>
<dbReference type="InterPro" id="IPR017853">
    <property type="entry name" value="GH"/>
</dbReference>
<dbReference type="InterPro" id="IPR015883">
    <property type="entry name" value="Glyco_hydro_20_cat"/>
</dbReference>
<dbReference type="EC" id="3.2.1.52" evidence="3"/>
<dbReference type="Gene3D" id="2.60.120.260">
    <property type="entry name" value="Galactose-binding domain-like"/>
    <property type="match status" value="1"/>
</dbReference>
<evidence type="ECO:0000313" key="12">
    <source>
        <dbReference type="EMBL" id="GAA0721853.1"/>
    </source>
</evidence>